<keyword evidence="3" id="KW-1185">Reference proteome</keyword>
<organism evidence="2 3">
    <name type="scientific">Xylona heveae (strain CBS 132557 / TC161)</name>
    <dbReference type="NCBI Taxonomy" id="1328760"/>
    <lineage>
        <taxon>Eukaryota</taxon>
        <taxon>Fungi</taxon>
        <taxon>Dikarya</taxon>
        <taxon>Ascomycota</taxon>
        <taxon>Pezizomycotina</taxon>
        <taxon>Xylonomycetes</taxon>
        <taxon>Xylonales</taxon>
        <taxon>Xylonaceae</taxon>
        <taxon>Xylona</taxon>
    </lineage>
</organism>
<protein>
    <submittedName>
        <fullName evidence="2">DUF1941-domain-containing protein</fullName>
    </submittedName>
</protein>
<feature type="compositionally biased region" description="Low complexity" evidence="1">
    <location>
        <begin position="554"/>
        <end position="569"/>
    </location>
</feature>
<feature type="region of interest" description="Disordered" evidence="1">
    <location>
        <begin position="438"/>
        <end position="484"/>
    </location>
</feature>
<dbReference type="EMBL" id="KV407460">
    <property type="protein sequence ID" value="KZF21615.1"/>
    <property type="molecule type" value="Genomic_DNA"/>
</dbReference>
<dbReference type="Pfam" id="PF05536">
    <property type="entry name" value="Neurochondrin"/>
    <property type="match status" value="1"/>
</dbReference>
<feature type="region of interest" description="Disordered" evidence="1">
    <location>
        <begin position="554"/>
        <end position="595"/>
    </location>
</feature>
<evidence type="ECO:0000313" key="2">
    <source>
        <dbReference type="EMBL" id="KZF21615.1"/>
    </source>
</evidence>
<feature type="region of interest" description="Disordered" evidence="1">
    <location>
        <begin position="290"/>
        <end position="312"/>
    </location>
</feature>
<dbReference type="InParanoid" id="A0A165G121"/>
<dbReference type="OMA" id="EVRIALW"/>
<dbReference type="PANTHER" id="PTHR13109">
    <property type="entry name" value="NEUROCHONDRIN"/>
    <property type="match status" value="1"/>
</dbReference>
<dbReference type="PANTHER" id="PTHR13109:SF7">
    <property type="entry name" value="NEUROCHONDRIN"/>
    <property type="match status" value="1"/>
</dbReference>
<dbReference type="Proteomes" id="UP000076632">
    <property type="component" value="Unassembled WGS sequence"/>
</dbReference>
<evidence type="ECO:0000256" key="1">
    <source>
        <dbReference type="SAM" id="MobiDB-lite"/>
    </source>
</evidence>
<dbReference type="OrthoDB" id="8962942at2759"/>
<dbReference type="GeneID" id="28899501"/>
<feature type="compositionally biased region" description="Polar residues" evidence="1">
    <location>
        <begin position="452"/>
        <end position="475"/>
    </location>
</feature>
<accession>A0A165G121</accession>
<evidence type="ECO:0000313" key="3">
    <source>
        <dbReference type="Proteomes" id="UP000076632"/>
    </source>
</evidence>
<dbReference type="InterPro" id="IPR008709">
    <property type="entry name" value="Neurochondrin"/>
</dbReference>
<sequence length="800" mass="85914">METGNEETNPGGEASQETTNVVEWSLNLLQSPDDTSQFVGLAMLKPILGRREHFQDDPTLISRCWDSISPKFLDRLLRSDKSMGKSRDEASNMVSLGVSIIHSFMLLLPPEAKEKKKMLGRTRRLVAALTRSSPETTTQILQVLLAFSSTTAGASTLFHVDDLSPLLEITPQDRLALDVIQYALVNGITSDDASETEKQRFEAIISSLVLSFRDAPADLLLETLADLFMRLPEDILSPSPKWIPSLVNLIQQALFKRPTASARKSITFLCGTLINDRQFASTLFRDQQSLPGFPTQSEKQRGKQKESAASLPSETKPFSSLFINLLLIDIRATIPSLMENLASPTYPETATRLGFAYQIVFTFISQLISAFDHLDDEADADIDTDPDPASRSSLPTMPLLLAPDLLLKLRRDIAETISLTIEYLRDRWDAAVGGAAGLHPDARPRPPAAAASSQFTSGASAPSGTTDNNTTSSEPSAPLSLPWDTASAPITHDSLLLSALGPLGLWLREDDDNTALRNEAVGITDVLVGMYPSAPTTARLSILYALQGIVDAGAGSSSSAGVTDTGAGARTRNHDDDDDDDDEDDRKAPRSSGIDTFMTENGWKILASDLLDLLGGGSGSGSQTVGGGTGDKPNEITGDQNTIDHLLATEIIRVLLQITESRPGTGAMPLSETWMPLLHRGAGLADLQAVGGGEEGEGTRSEAVPIEVRIALWQLLVELLLRSPANVRQKCMGAVRKIQSCAKELLDVSSTSRLGGNRKGNDGGVLQRIGLVTDDDRDGLAEVLEGLEGLGIGSESELNA</sequence>
<dbReference type="AlphaFoldDB" id="A0A165G121"/>
<proteinExistence type="predicted"/>
<gene>
    <name evidence="2" type="ORF">L228DRAFT_261769</name>
</gene>
<dbReference type="RefSeq" id="XP_018187170.1">
    <property type="nucleotide sequence ID" value="XM_018334364.1"/>
</dbReference>
<reference evidence="2 3" key="1">
    <citation type="journal article" date="2016" name="Fungal Biol.">
        <title>The genome of Xylona heveae provides a window into fungal endophytism.</title>
        <authorList>
            <person name="Gazis R."/>
            <person name="Kuo A."/>
            <person name="Riley R."/>
            <person name="LaButti K."/>
            <person name="Lipzen A."/>
            <person name="Lin J."/>
            <person name="Amirebrahimi M."/>
            <person name="Hesse C.N."/>
            <person name="Spatafora J.W."/>
            <person name="Henrissat B."/>
            <person name="Hainaut M."/>
            <person name="Grigoriev I.V."/>
            <person name="Hibbett D.S."/>
        </authorList>
    </citation>
    <scope>NUCLEOTIDE SEQUENCE [LARGE SCALE GENOMIC DNA]</scope>
    <source>
        <strain evidence="2 3">TC161</strain>
    </source>
</reference>
<name>A0A165G121_XYLHT</name>